<dbReference type="Proteomes" id="UP000499080">
    <property type="component" value="Unassembled WGS sequence"/>
</dbReference>
<name>A0A4Y2ELA2_ARAVE</name>
<dbReference type="EMBL" id="BGPR01000620">
    <property type="protein sequence ID" value="GBM28786.1"/>
    <property type="molecule type" value="Genomic_DNA"/>
</dbReference>
<organism evidence="2 3">
    <name type="scientific">Araneus ventricosus</name>
    <name type="common">Orbweaver spider</name>
    <name type="synonym">Epeira ventricosa</name>
    <dbReference type="NCBI Taxonomy" id="182803"/>
    <lineage>
        <taxon>Eukaryota</taxon>
        <taxon>Metazoa</taxon>
        <taxon>Ecdysozoa</taxon>
        <taxon>Arthropoda</taxon>
        <taxon>Chelicerata</taxon>
        <taxon>Arachnida</taxon>
        <taxon>Araneae</taxon>
        <taxon>Araneomorphae</taxon>
        <taxon>Entelegynae</taxon>
        <taxon>Araneoidea</taxon>
        <taxon>Araneidae</taxon>
        <taxon>Araneus</taxon>
    </lineage>
</organism>
<gene>
    <name evidence="2" type="ORF">AVEN_130495_1</name>
</gene>
<comment type="caution">
    <text evidence="2">The sequence shown here is derived from an EMBL/GenBank/DDBJ whole genome shotgun (WGS) entry which is preliminary data.</text>
</comment>
<reference evidence="2 3" key="1">
    <citation type="journal article" date="2019" name="Sci. Rep.">
        <title>Orb-weaving spider Araneus ventricosus genome elucidates the spidroin gene catalogue.</title>
        <authorList>
            <person name="Kono N."/>
            <person name="Nakamura H."/>
            <person name="Ohtoshi R."/>
            <person name="Moran D.A.P."/>
            <person name="Shinohara A."/>
            <person name="Yoshida Y."/>
            <person name="Fujiwara M."/>
            <person name="Mori M."/>
            <person name="Tomita M."/>
            <person name="Arakawa K."/>
        </authorList>
    </citation>
    <scope>NUCLEOTIDE SEQUENCE [LARGE SCALE GENOMIC DNA]</scope>
</reference>
<evidence type="ECO:0000313" key="2">
    <source>
        <dbReference type="EMBL" id="GBM28786.1"/>
    </source>
</evidence>
<proteinExistence type="predicted"/>
<keyword evidence="3" id="KW-1185">Reference proteome</keyword>
<evidence type="ECO:0000256" key="1">
    <source>
        <dbReference type="SAM" id="MobiDB-lite"/>
    </source>
</evidence>
<feature type="region of interest" description="Disordered" evidence="1">
    <location>
        <begin position="50"/>
        <end position="75"/>
    </location>
</feature>
<evidence type="ECO:0000313" key="3">
    <source>
        <dbReference type="Proteomes" id="UP000499080"/>
    </source>
</evidence>
<dbReference type="AlphaFoldDB" id="A0A4Y2ELA2"/>
<protein>
    <submittedName>
        <fullName evidence="2">Uncharacterized protein</fullName>
    </submittedName>
</protein>
<sequence length="75" mass="8808">MNKFIHRKKTADDKGKESRWLARQRLESLDRIRAIDAAAYRRRIEVEFPAQSEARRERDAAAHSCSIKRQTPDQA</sequence>
<accession>A0A4Y2ELA2</accession>